<dbReference type="InterPro" id="IPR036291">
    <property type="entry name" value="NAD(P)-bd_dom_sf"/>
</dbReference>
<dbReference type="OrthoDB" id="9790266at2"/>
<dbReference type="GO" id="GO:0030497">
    <property type="term" value="P:fatty acid elongation"/>
    <property type="evidence" value="ECO:0007669"/>
    <property type="project" value="TreeGrafter"/>
</dbReference>
<dbReference type="GO" id="GO:0016616">
    <property type="term" value="F:oxidoreductase activity, acting on the CH-OH group of donors, NAD or NADP as acceptor"/>
    <property type="evidence" value="ECO:0007669"/>
    <property type="project" value="TreeGrafter"/>
</dbReference>
<protein>
    <submittedName>
        <fullName evidence="2">KR domain protein</fullName>
    </submittedName>
    <submittedName>
        <fullName evidence="3">Short-chain dehydrogenase</fullName>
    </submittedName>
</protein>
<dbReference type="RefSeq" id="WP_021197655.1">
    <property type="nucleotide sequence ID" value="NZ_CP012606.1"/>
</dbReference>
<dbReference type="EMBL" id="CP012606">
    <property type="protein sequence ID" value="ANH76354.1"/>
    <property type="molecule type" value="Genomic_DNA"/>
</dbReference>
<evidence type="ECO:0000313" key="3">
    <source>
        <dbReference type="EMBL" id="ANJ74918.1"/>
    </source>
</evidence>
<evidence type="ECO:0000313" key="5">
    <source>
        <dbReference type="Proteomes" id="UP000078572"/>
    </source>
</evidence>
<reference evidence="3" key="3">
    <citation type="submission" date="2016-06" db="EMBL/GenBank/DDBJ databases">
        <authorList>
            <person name="Kjaerup R.B."/>
            <person name="Dalgaard T.S."/>
            <person name="Juul-Madsen H.R."/>
        </authorList>
    </citation>
    <scope>NUCLEOTIDE SEQUENCE [LARGE SCALE GENOMIC DNA]</scope>
    <source>
        <strain evidence="3">ATCC 49129</strain>
    </source>
</reference>
<reference evidence="2 4" key="1">
    <citation type="submission" date="2015-09" db="EMBL/GenBank/DDBJ databases">
        <authorList>
            <person name="Xu Y."/>
            <person name="Nagy A."/>
            <person name="Liu N.T."/>
            <person name="Nou X."/>
        </authorList>
    </citation>
    <scope>NUCLEOTIDE SEQUENCE [LARGE SCALE GENOMIC DNA]</scope>
    <source>
        <strain evidence="2 4">FC1138</strain>
    </source>
</reference>
<dbReference type="KEGG" id="rin:ACS15_4341"/>
<accession>A0A192A3J5</accession>
<dbReference type="PANTHER" id="PTHR42760:SF40">
    <property type="entry name" value="3-OXOACYL-[ACYL-CARRIER-PROTEIN] REDUCTASE, CHLOROPLASTIC"/>
    <property type="match status" value="1"/>
</dbReference>
<dbReference type="AlphaFoldDB" id="A0A192A3J5"/>
<name>A0A192A3J5_9RALS</name>
<dbReference type="SUPFAM" id="SSF51735">
    <property type="entry name" value="NAD(P)-binding Rossmann-fold domains"/>
    <property type="match status" value="1"/>
</dbReference>
<evidence type="ECO:0000313" key="4">
    <source>
        <dbReference type="Proteomes" id="UP000077927"/>
    </source>
</evidence>
<evidence type="ECO:0000313" key="2">
    <source>
        <dbReference type="EMBL" id="ANH76354.1"/>
    </source>
</evidence>
<dbReference type="NCBIfam" id="NF005909">
    <property type="entry name" value="PRK07890.1"/>
    <property type="match status" value="1"/>
</dbReference>
<dbReference type="Pfam" id="PF13561">
    <property type="entry name" value="adh_short_C2"/>
    <property type="match status" value="1"/>
</dbReference>
<proteinExistence type="inferred from homology"/>
<dbReference type="PANTHER" id="PTHR42760">
    <property type="entry name" value="SHORT-CHAIN DEHYDROGENASES/REDUCTASES FAMILY MEMBER"/>
    <property type="match status" value="1"/>
</dbReference>
<dbReference type="Gene3D" id="3.40.50.720">
    <property type="entry name" value="NAD(P)-binding Rossmann-like Domain"/>
    <property type="match status" value="1"/>
</dbReference>
<gene>
    <name evidence="3" type="ORF">A9Y76_20440</name>
    <name evidence="2" type="ORF">ACS15_4341</name>
</gene>
<dbReference type="PRINTS" id="PR00081">
    <property type="entry name" value="GDHRDH"/>
</dbReference>
<dbReference type="CDD" id="cd05233">
    <property type="entry name" value="SDR_c"/>
    <property type="match status" value="1"/>
</dbReference>
<dbReference type="GeneID" id="61528407"/>
<reference evidence="5" key="2">
    <citation type="submission" date="2016-06" db="EMBL/GenBank/DDBJ databases">
        <authorList>
            <person name="Xu Y."/>
            <person name="Nagy A."/>
            <person name="Yan X."/>
            <person name="Kim S.W."/>
            <person name="Haley B."/>
            <person name="Liu N.T."/>
            <person name="Nou X."/>
        </authorList>
    </citation>
    <scope>NUCLEOTIDE SEQUENCE [LARGE SCALE GENOMIC DNA]</scope>
    <source>
        <strain evidence="5">ATCC 49129</strain>
    </source>
</reference>
<dbReference type="Proteomes" id="UP000077927">
    <property type="component" value="Chromosome 2"/>
</dbReference>
<dbReference type="STRING" id="190721.ACS15_4341"/>
<sequence>MLLKDKIVIVSGIGPGLGVKLAVEAAREGARAVAIAARTQAKLDDAQARIAALGVDCEVLSVPTDITDRAQCRALAAEVMRKYGRIDALVNSAYQHGNFPEAVEAADLDVWRDVFETNVFGTMTLTQEVAALMKPQGHGAIVMINTQATRKPMPGESGYAASKGALTVAVKYLARELGKYGIRANSIFMGWMWGAPVQGYVQWAAAEQGVSEAQIVAPIASQIALGKMPTDDDCARAALFLVSDYARAISGASLDANGGDFMA</sequence>
<dbReference type="InterPro" id="IPR002347">
    <property type="entry name" value="SDR_fam"/>
</dbReference>
<keyword evidence="5" id="KW-1185">Reference proteome</keyword>
<evidence type="ECO:0000256" key="1">
    <source>
        <dbReference type="ARBA" id="ARBA00006484"/>
    </source>
</evidence>
<organism evidence="3 5">
    <name type="scientific">Ralstonia insidiosa</name>
    <dbReference type="NCBI Taxonomy" id="190721"/>
    <lineage>
        <taxon>Bacteria</taxon>
        <taxon>Pseudomonadati</taxon>
        <taxon>Pseudomonadota</taxon>
        <taxon>Betaproteobacteria</taxon>
        <taxon>Burkholderiales</taxon>
        <taxon>Burkholderiaceae</taxon>
        <taxon>Ralstonia</taxon>
    </lineage>
</organism>
<dbReference type="EMBL" id="CP016023">
    <property type="protein sequence ID" value="ANJ74918.1"/>
    <property type="molecule type" value="Genomic_DNA"/>
</dbReference>
<dbReference type="Proteomes" id="UP000078572">
    <property type="component" value="Chromosome 2"/>
</dbReference>
<comment type="similarity">
    <text evidence="1">Belongs to the short-chain dehydrogenases/reductases (SDR) family.</text>
</comment>
<dbReference type="PATRIC" id="fig|190721.6.peg.4286"/>